<name>A0AA88NNG8_CHASR</name>
<dbReference type="Pfam" id="PF00059">
    <property type="entry name" value="Lectin_C"/>
    <property type="match status" value="1"/>
</dbReference>
<keyword evidence="4" id="KW-1185">Reference proteome</keyword>
<accession>A0AA88NNG8</accession>
<reference evidence="3" key="1">
    <citation type="submission" date="2023-07" db="EMBL/GenBank/DDBJ databases">
        <title>Chromosome-level Genome Assembly of Striped Snakehead (Channa striata).</title>
        <authorList>
            <person name="Liu H."/>
        </authorList>
    </citation>
    <scope>NUCLEOTIDE SEQUENCE</scope>
    <source>
        <strain evidence="3">Gz</strain>
        <tissue evidence="3">Muscle</tissue>
    </source>
</reference>
<dbReference type="InterPro" id="IPR018378">
    <property type="entry name" value="C-type_lectin_CS"/>
</dbReference>
<evidence type="ECO:0000259" key="2">
    <source>
        <dbReference type="PROSITE" id="PS50041"/>
    </source>
</evidence>
<dbReference type="InterPro" id="IPR050111">
    <property type="entry name" value="C-type_lectin/snaclec_domain"/>
</dbReference>
<dbReference type="CDD" id="cd00037">
    <property type="entry name" value="CLECT"/>
    <property type="match status" value="1"/>
</dbReference>
<dbReference type="SMART" id="SM00034">
    <property type="entry name" value="CLECT"/>
    <property type="match status" value="1"/>
</dbReference>
<dbReference type="AlphaFoldDB" id="A0AA88NNG8"/>
<dbReference type="SUPFAM" id="SSF56436">
    <property type="entry name" value="C-type lectin-like"/>
    <property type="match status" value="1"/>
</dbReference>
<feature type="domain" description="C-type lectin" evidence="2">
    <location>
        <begin position="92"/>
        <end position="209"/>
    </location>
</feature>
<evidence type="ECO:0000313" key="4">
    <source>
        <dbReference type="Proteomes" id="UP001187415"/>
    </source>
</evidence>
<dbReference type="EMBL" id="JAUPFM010000001">
    <property type="protein sequence ID" value="KAK2863332.1"/>
    <property type="molecule type" value="Genomic_DNA"/>
</dbReference>
<dbReference type="PROSITE" id="PS50041">
    <property type="entry name" value="C_TYPE_LECTIN_2"/>
    <property type="match status" value="1"/>
</dbReference>
<dbReference type="InterPro" id="IPR001304">
    <property type="entry name" value="C-type_lectin-like"/>
</dbReference>
<protein>
    <recommendedName>
        <fullName evidence="2">C-type lectin domain-containing protein</fullName>
    </recommendedName>
</protein>
<dbReference type="PROSITE" id="PS00615">
    <property type="entry name" value="C_TYPE_LECTIN_1"/>
    <property type="match status" value="1"/>
</dbReference>
<keyword evidence="1" id="KW-1015">Disulfide bond</keyword>
<dbReference type="PRINTS" id="PR01504">
    <property type="entry name" value="PNCREATITSAP"/>
</dbReference>
<comment type="caution">
    <text evidence="3">The sequence shown here is derived from an EMBL/GenBank/DDBJ whole genome shotgun (WGS) entry which is preliminary data.</text>
</comment>
<dbReference type="Proteomes" id="UP001187415">
    <property type="component" value="Unassembled WGS sequence"/>
</dbReference>
<dbReference type="Gene3D" id="3.10.100.10">
    <property type="entry name" value="Mannose-Binding Protein A, subunit A"/>
    <property type="match status" value="1"/>
</dbReference>
<evidence type="ECO:0000256" key="1">
    <source>
        <dbReference type="ARBA" id="ARBA00023157"/>
    </source>
</evidence>
<sequence length="213" mass="24504">MQQPEPCVYRAVNIFQRLRIILQQVISIINICINFTMKSVTVSLTVCLILTLTRALQEAEYEYWTDETTPPDIFNAAEDGWHPNCPEGWTMYSTHCVLFVTTLMTWTEAEAYCRSRGGNLLSLLIPEQAYDIQKEMQKAGHEYKQLWVGGHKKEGNPSWSWSDYMFSTFDNWCSEENAEHDCLQINFEENASGCLDDMDCDTQLPSVCGIIIM</sequence>
<dbReference type="InterPro" id="IPR016186">
    <property type="entry name" value="C-type_lectin-like/link_sf"/>
</dbReference>
<dbReference type="InterPro" id="IPR016187">
    <property type="entry name" value="CTDL_fold"/>
</dbReference>
<gene>
    <name evidence="3" type="ORF">Q5P01_002865</name>
</gene>
<evidence type="ECO:0000313" key="3">
    <source>
        <dbReference type="EMBL" id="KAK2863332.1"/>
    </source>
</evidence>
<dbReference type="PANTHER" id="PTHR22803">
    <property type="entry name" value="MANNOSE, PHOSPHOLIPASE, LECTIN RECEPTOR RELATED"/>
    <property type="match status" value="1"/>
</dbReference>
<proteinExistence type="predicted"/>
<organism evidence="3 4">
    <name type="scientific">Channa striata</name>
    <name type="common">Snakehead murrel</name>
    <name type="synonym">Ophicephalus striatus</name>
    <dbReference type="NCBI Taxonomy" id="64152"/>
    <lineage>
        <taxon>Eukaryota</taxon>
        <taxon>Metazoa</taxon>
        <taxon>Chordata</taxon>
        <taxon>Craniata</taxon>
        <taxon>Vertebrata</taxon>
        <taxon>Euteleostomi</taxon>
        <taxon>Actinopterygii</taxon>
        <taxon>Neopterygii</taxon>
        <taxon>Teleostei</taxon>
        <taxon>Neoteleostei</taxon>
        <taxon>Acanthomorphata</taxon>
        <taxon>Anabantaria</taxon>
        <taxon>Anabantiformes</taxon>
        <taxon>Channoidei</taxon>
        <taxon>Channidae</taxon>
        <taxon>Channa</taxon>
    </lineage>
</organism>